<feature type="coiled-coil region" evidence="1">
    <location>
        <begin position="39"/>
        <end position="73"/>
    </location>
</feature>
<accession>A0A1F7X719</accession>
<dbReference type="EMBL" id="MGFR01000001">
    <property type="protein sequence ID" value="OGM10105.1"/>
    <property type="molecule type" value="Genomic_DNA"/>
</dbReference>
<name>A0A1F7X719_9BACT</name>
<evidence type="ECO:0008006" key="4">
    <source>
        <dbReference type="Google" id="ProtNLM"/>
    </source>
</evidence>
<dbReference type="Proteomes" id="UP000176778">
    <property type="component" value="Unassembled WGS sequence"/>
</dbReference>
<evidence type="ECO:0000256" key="1">
    <source>
        <dbReference type="SAM" id="Coils"/>
    </source>
</evidence>
<sequence length="129" mass="15020">MHKNKGEGFKLKLGRYWKYLLLGLALLFSLSLVRNIFRILAASKRIDEAKGRVEKLKDENEDLKRRLAEAQSETYIETQLRDKLGLSKDEEIIVVLPDAETLRQIAPAPAEEEEELPDPTWKKWLKLFL</sequence>
<reference evidence="2 3" key="1">
    <citation type="journal article" date="2016" name="Nat. Commun.">
        <title>Thousands of microbial genomes shed light on interconnected biogeochemical processes in an aquifer system.</title>
        <authorList>
            <person name="Anantharaman K."/>
            <person name="Brown C.T."/>
            <person name="Hug L.A."/>
            <person name="Sharon I."/>
            <person name="Castelle C.J."/>
            <person name="Probst A.J."/>
            <person name="Thomas B.C."/>
            <person name="Singh A."/>
            <person name="Wilkins M.J."/>
            <person name="Karaoz U."/>
            <person name="Brodie E.L."/>
            <person name="Williams K.H."/>
            <person name="Hubbard S.S."/>
            <person name="Banfield J.F."/>
        </authorList>
    </citation>
    <scope>NUCLEOTIDE SEQUENCE [LARGE SCALE GENOMIC DNA]</scope>
</reference>
<dbReference type="STRING" id="1802479.A2Y68_01515"/>
<protein>
    <recommendedName>
        <fullName evidence="4">Cell division protein FtsL</fullName>
    </recommendedName>
</protein>
<keyword evidence="1" id="KW-0175">Coiled coil</keyword>
<organism evidence="2 3">
    <name type="scientific">Candidatus Woesebacteria bacterium RBG_13_46_13</name>
    <dbReference type="NCBI Taxonomy" id="1802479"/>
    <lineage>
        <taxon>Bacteria</taxon>
        <taxon>Candidatus Woeseibacteriota</taxon>
    </lineage>
</organism>
<dbReference type="InterPro" id="IPR007060">
    <property type="entry name" value="FtsL/DivIC"/>
</dbReference>
<evidence type="ECO:0000313" key="3">
    <source>
        <dbReference type="Proteomes" id="UP000176778"/>
    </source>
</evidence>
<dbReference type="Pfam" id="PF04977">
    <property type="entry name" value="DivIC"/>
    <property type="match status" value="1"/>
</dbReference>
<gene>
    <name evidence="2" type="ORF">A2Y68_01515</name>
</gene>
<evidence type="ECO:0000313" key="2">
    <source>
        <dbReference type="EMBL" id="OGM10105.1"/>
    </source>
</evidence>
<dbReference type="AlphaFoldDB" id="A0A1F7X719"/>
<proteinExistence type="predicted"/>
<comment type="caution">
    <text evidence="2">The sequence shown here is derived from an EMBL/GenBank/DDBJ whole genome shotgun (WGS) entry which is preliminary data.</text>
</comment>